<feature type="transmembrane region" description="Helical" evidence="1">
    <location>
        <begin position="14"/>
        <end position="33"/>
    </location>
</feature>
<reference evidence="2 3" key="1">
    <citation type="submission" date="2024-06" db="EMBL/GenBank/DDBJ databases">
        <title>Halorubrum miltondacostae sp. nov., a potential PHA producer isolated from an inland solar saltern in Rio Maior, Portugal.</title>
        <authorList>
            <person name="Albuquerque L."/>
            <person name="Viver T."/>
            <person name="Barroso C."/>
            <person name="Claudino R."/>
            <person name="Galvan M."/>
            <person name="Simoes G."/>
            <person name="Lobo Da Cunha A."/>
            <person name="Egas C."/>
        </authorList>
    </citation>
    <scope>NUCLEOTIDE SEQUENCE [LARGE SCALE GENOMIC DNA]</scope>
    <source>
        <strain evidence="2 3">RMP-11</strain>
    </source>
</reference>
<dbReference type="Proteomes" id="UP001567572">
    <property type="component" value="Unassembled WGS sequence"/>
</dbReference>
<keyword evidence="1" id="KW-0812">Transmembrane</keyword>
<dbReference type="AlphaFoldDB" id="A0ABD5M8I7"/>
<name>A0ABD5M8I7_9EURY</name>
<dbReference type="EMBL" id="JBEDNY010000002">
    <property type="protein sequence ID" value="MEZ3163910.1"/>
    <property type="molecule type" value="Genomic_DNA"/>
</dbReference>
<keyword evidence="3" id="KW-1185">Reference proteome</keyword>
<organism evidence="2 3">
    <name type="scientific">Halorubrum miltondacostae</name>
    <dbReference type="NCBI Taxonomy" id="3076378"/>
    <lineage>
        <taxon>Archaea</taxon>
        <taxon>Methanobacteriati</taxon>
        <taxon>Methanobacteriota</taxon>
        <taxon>Stenosarchaea group</taxon>
        <taxon>Halobacteria</taxon>
        <taxon>Halobacteriales</taxon>
        <taxon>Haloferacaceae</taxon>
        <taxon>Halorubrum</taxon>
    </lineage>
</organism>
<dbReference type="RefSeq" id="WP_371161742.1">
    <property type="nucleotide sequence ID" value="NZ_JBEDNX010000002.1"/>
</dbReference>
<feature type="transmembrane region" description="Helical" evidence="1">
    <location>
        <begin position="153"/>
        <end position="172"/>
    </location>
</feature>
<comment type="caution">
    <text evidence="2">The sequence shown here is derived from an EMBL/GenBank/DDBJ whole genome shotgun (WGS) entry which is preliminary data.</text>
</comment>
<evidence type="ECO:0000256" key="1">
    <source>
        <dbReference type="SAM" id="Phobius"/>
    </source>
</evidence>
<dbReference type="InterPro" id="IPR007404">
    <property type="entry name" value="YdjM-like"/>
</dbReference>
<gene>
    <name evidence="2" type="ORF">ABNG04_08530</name>
</gene>
<feature type="transmembrane region" description="Helical" evidence="1">
    <location>
        <begin position="73"/>
        <end position="94"/>
    </location>
</feature>
<keyword evidence="2" id="KW-0378">Hydrolase</keyword>
<protein>
    <submittedName>
        <fullName evidence="2">Metal-dependent hydrolase</fullName>
    </submittedName>
</protein>
<keyword evidence="1" id="KW-1133">Transmembrane helix</keyword>
<sequence>MRTFFNLGREDTDVFPHGHLLVALLPVVAYVAVRDRRLPTRAVTFVAAVGSQFPDLVDKPLAHQFSVLPSGRVFIHSLPFAVPIIAGALAYGWYTERPRIGGAFAVAYVSHVIGDTYQSLLAGQIPADLLWPFVAAQPRPVVPFWAGVDRINVRLWTGFSVVVLGMTLVVVVRDIGQQIRKPT</sequence>
<dbReference type="GO" id="GO:0016787">
    <property type="term" value="F:hydrolase activity"/>
    <property type="evidence" value="ECO:0007669"/>
    <property type="project" value="UniProtKB-KW"/>
</dbReference>
<dbReference type="Pfam" id="PF04307">
    <property type="entry name" value="YdjM"/>
    <property type="match status" value="1"/>
</dbReference>
<keyword evidence="1" id="KW-0472">Membrane</keyword>
<evidence type="ECO:0000313" key="2">
    <source>
        <dbReference type="EMBL" id="MEZ3163910.1"/>
    </source>
</evidence>
<evidence type="ECO:0000313" key="3">
    <source>
        <dbReference type="Proteomes" id="UP001567572"/>
    </source>
</evidence>
<accession>A0ABD5M8I7</accession>
<proteinExistence type="predicted"/>